<dbReference type="Gene3D" id="1.10.101.10">
    <property type="entry name" value="PGBD-like superfamily/PGBD"/>
    <property type="match status" value="1"/>
</dbReference>
<dbReference type="GO" id="GO:0004180">
    <property type="term" value="F:carboxypeptidase activity"/>
    <property type="evidence" value="ECO:0007669"/>
    <property type="project" value="UniProtKB-ARBA"/>
</dbReference>
<dbReference type="UniPathway" id="UPA00219"/>
<reference evidence="10 11" key="1">
    <citation type="submission" date="2016-01" db="EMBL/GenBank/DDBJ databases">
        <title>Complete genome and mega plasmid sequence of Sphingomonas panacis DCY99 elicits systemic resistance in rice to Xanthomonas oryzae.</title>
        <authorList>
            <person name="Kim Y.J."/>
            <person name="Yang D.C."/>
            <person name="Sing P."/>
        </authorList>
    </citation>
    <scope>NUCLEOTIDE SEQUENCE [LARGE SCALE GENOMIC DNA]</scope>
    <source>
        <strain evidence="10 11">DCY99</strain>
    </source>
</reference>
<dbReference type="PANTHER" id="PTHR41533:SF2">
    <property type="entry name" value="BLR7131 PROTEIN"/>
    <property type="match status" value="1"/>
</dbReference>
<dbReference type="Pfam" id="PF03734">
    <property type="entry name" value="YkuD"/>
    <property type="match status" value="1"/>
</dbReference>
<evidence type="ECO:0000313" key="10">
    <source>
        <dbReference type="EMBL" id="AOH85518.1"/>
    </source>
</evidence>
<feature type="domain" description="L,D-TPase catalytic" evidence="9">
    <location>
        <begin position="264"/>
        <end position="412"/>
    </location>
</feature>
<dbReference type="SUPFAM" id="SSF141523">
    <property type="entry name" value="L,D-transpeptidase catalytic domain-like"/>
    <property type="match status" value="1"/>
</dbReference>
<comment type="pathway">
    <text evidence="1 7">Cell wall biogenesis; peptidoglycan biosynthesis.</text>
</comment>
<dbReference type="GO" id="GO:0008360">
    <property type="term" value="P:regulation of cell shape"/>
    <property type="evidence" value="ECO:0007669"/>
    <property type="project" value="UniProtKB-UniRule"/>
</dbReference>
<dbReference type="CDD" id="cd16913">
    <property type="entry name" value="YkuD_like"/>
    <property type="match status" value="1"/>
</dbReference>
<gene>
    <name evidence="10" type="ORF">AWL63_17830</name>
</gene>
<dbReference type="Pfam" id="PF20142">
    <property type="entry name" value="Scaffold"/>
    <property type="match status" value="1"/>
</dbReference>
<dbReference type="InterPro" id="IPR005490">
    <property type="entry name" value="LD_TPept_cat_dom"/>
</dbReference>
<keyword evidence="11" id="KW-1185">Reference proteome</keyword>
<organism evidence="10 11">
    <name type="scientific">Sphingomonas panacis</name>
    <dbReference type="NCBI Taxonomy" id="1560345"/>
    <lineage>
        <taxon>Bacteria</taxon>
        <taxon>Pseudomonadati</taxon>
        <taxon>Pseudomonadota</taxon>
        <taxon>Alphaproteobacteria</taxon>
        <taxon>Sphingomonadales</taxon>
        <taxon>Sphingomonadaceae</taxon>
        <taxon>Sphingomonas</taxon>
    </lineage>
</organism>
<dbReference type="PROSITE" id="PS52029">
    <property type="entry name" value="LD_TPASE"/>
    <property type="match status" value="1"/>
</dbReference>
<name>A0A1B3ZDK5_9SPHN</name>
<dbReference type="Gene3D" id="2.40.440.10">
    <property type="entry name" value="L,D-transpeptidase catalytic domain-like"/>
    <property type="match status" value="1"/>
</dbReference>
<evidence type="ECO:0000259" key="9">
    <source>
        <dbReference type="PROSITE" id="PS52029"/>
    </source>
</evidence>
<dbReference type="InterPro" id="IPR036366">
    <property type="entry name" value="PGBDSf"/>
</dbReference>
<evidence type="ECO:0000256" key="6">
    <source>
        <dbReference type="ARBA" id="ARBA00023316"/>
    </source>
</evidence>
<evidence type="ECO:0000256" key="8">
    <source>
        <dbReference type="SAM" id="MobiDB-lite"/>
    </source>
</evidence>
<feature type="region of interest" description="Disordered" evidence="8">
    <location>
        <begin position="25"/>
        <end position="44"/>
    </location>
</feature>
<accession>A0A1B3ZDK5</accession>
<dbReference type="Proteomes" id="UP000094256">
    <property type="component" value="Chromosome"/>
</dbReference>
<dbReference type="PANTHER" id="PTHR41533">
    <property type="entry name" value="L,D-TRANSPEPTIDASE HI_1667-RELATED"/>
    <property type="match status" value="1"/>
</dbReference>
<keyword evidence="3" id="KW-0808">Transferase</keyword>
<evidence type="ECO:0000256" key="2">
    <source>
        <dbReference type="ARBA" id="ARBA00005992"/>
    </source>
</evidence>
<dbReference type="STRING" id="1560345.AWL63_17830"/>
<evidence type="ECO:0000256" key="3">
    <source>
        <dbReference type="ARBA" id="ARBA00022679"/>
    </source>
</evidence>
<evidence type="ECO:0000256" key="1">
    <source>
        <dbReference type="ARBA" id="ARBA00004752"/>
    </source>
</evidence>
<feature type="active site" description="Nucleophile" evidence="7">
    <location>
        <position position="390"/>
    </location>
</feature>
<evidence type="ECO:0000256" key="5">
    <source>
        <dbReference type="ARBA" id="ARBA00022984"/>
    </source>
</evidence>
<proteinExistence type="inferred from homology"/>
<dbReference type="InterPro" id="IPR045380">
    <property type="entry name" value="LD_TPept_scaffold_dom"/>
</dbReference>
<dbReference type="InterPro" id="IPR002477">
    <property type="entry name" value="Peptidoglycan-bd-like"/>
</dbReference>
<comment type="similarity">
    <text evidence="2">Belongs to the YkuD family.</text>
</comment>
<feature type="active site" description="Proton donor/acceptor" evidence="7">
    <location>
        <position position="371"/>
    </location>
</feature>
<evidence type="ECO:0000256" key="7">
    <source>
        <dbReference type="PROSITE-ProRule" id="PRU01373"/>
    </source>
</evidence>
<protein>
    <submittedName>
        <fullName evidence="10">Peptidoglycan-binding protein</fullName>
    </submittedName>
</protein>
<evidence type="ECO:0000256" key="4">
    <source>
        <dbReference type="ARBA" id="ARBA00022960"/>
    </source>
</evidence>
<dbReference type="InterPro" id="IPR036365">
    <property type="entry name" value="PGBD-like_sf"/>
</dbReference>
<keyword evidence="6 7" id="KW-0961">Cell wall biogenesis/degradation</keyword>
<dbReference type="GO" id="GO:0009252">
    <property type="term" value="P:peptidoglycan biosynthetic process"/>
    <property type="evidence" value="ECO:0007669"/>
    <property type="project" value="UniProtKB-UniPathway"/>
</dbReference>
<dbReference type="InterPro" id="IPR052905">
    <property type="entry name" value="LD-transpeptidase_YkuD-like"/>
</dbReference>
<dbReference type="KEGG" id="span:AWL63_17830"/>
<dbReference type="Pfam" id="PF01471">
    <property type="entry name" value="PG_binding_1"/>
    <property type="match status" value="1"/>
</dbReference>
<feature type="compositionally biased region" description="Low complexity" evidence="8">
    <location>
        <begin position="25"/>
        <end position="43"/>
    </location>
</feature>
<dbReference type="GO" id="GO:0071555">
    <property type="term" value="P:cell wall organization"/>
    <property type="evidence" value="ECO:0007669"/>
    <property type="project" value="UniProtKB-UniRule"/>
</dbReference>
<dbReference type="GO" id="GO:0016740">
    <property type="term" value="F:transferase activity"/>
    <property type="evidence" value="ECO:0007669"/>
    <property type="project" value="UniProtKB-KW"/>
</dbReference>
<sequence>MTSYLGGSSALALILVLSGCNSPGQTGAQQQSAAQGPAAQAGGWTDGTAAQLRKAIAGRAAHGLDQMRFDAVGEGSGAQDAVALTRVALSYAAALARGATDPAKLYDIYTVARPNPDLKQGLSAALKAGDVAGWLNGLAPADANYRRLSQAYLALRRQPAAQAAGISDAGEPIKPGVADPRLPSIAHQLVVLDYLKPEAAQGDRYTPAMVAAVKAMQADYGMEPDGVIGGEALAILNLSNVDRARAIAVGMERLRWLERTPQPTRIDVNLAAARLSYWRDGKLVDSRKVVVGEPDKETPQLGSPIFRLVANPTWTIPRSIERSELAGKSGSYLRAHNMARKNGWIVQQPGPKNSLGLVKFDMQNEHAIYLHDTPAKAMFALTQRQRSHGCVRVEDALGFAEILARDENVLDEWHKARATGKETFVKLPRQIPVRMLYQTVLFDEKGEPIVRNDPYGWDDRVGAALGFKVGKALRVRTDQADVGP</sequence>
<dbReference type="AlphaFoldDB" id="A0A1B3ZDK5"/>
<dbReference type="InterPro" id="IPR038063">
    <property type="entry name" value="Transpep_catalytic_dom"/>
</dbReference>
<dbReference type="SUPFAM" id="SSF47090">
    <property type="entry name" value="PGBD-like"/>
    <property type="match status" value="1"/>
</dbReference>
<dbReference type="EMBL" id="CP014168">
    <property type="protein sequence ID" value="AOH85518.1"/>
    <property type="molecule type" value="Genomic_DNA"/>
</dbReference>
<evidence type="ECO:0000313" key="11">
    <source>
        <dbReference type="Proteomes" id="UP000094256"/>
    </source>
</evidence>
<keyword evidence="5 7" id="KW-0573">Peptidoglycan synthesis</keyword>
<keyword evidence="4 7" id="KW-0133">Cell shape</keyword>
<dbReference type="RefSeq" id="WP_069206053.1">
    <property type="nucleotide sequence ID" value="NZ_CP014168.1"/>
</dbReference>